<dbReference type="PANTHER" id="PTHR43095:SF3">
    <property type="entry name" value="L-XYLULOSE_3-KETO-L-GULONATE KINASE"/>
    <property type="match status" value="1"/>
</dbReference>
<dbReference type="PANTHER" id="PTHR43095">
    <property type="entry name" value="SUGAR KINASE"/>
    <property type="match status" value="1"/>
</dbReference>
<feature type="domain" description="Carbohydrate kinase FGGY C-terminal" evidence="5">
    <location>
        <begin position="260"/>
        <end position="457"/>
    </location>
</feature>
<dbReference type="AlphaFoldDB" id="A0AA47B4F0"/>
<dbReference type="InterPro" id="IPR018485">
    <property type="entry name" value="FGGY_C"/>
</dbReference>
<dbReference type="GO" id="GO:0005975">
    <property type="term" value="P:carbohydrate metabolic process"/>
    <property type="evidence" value="ECO:0007669"/>
    <property type="project" value="InterPro"/>
</dbReference>
<organism evidence="6 7">
    <name type="scientific">Lactobacillus helsingborgensis</name>
    <dbReference type="NCBI Taxonomy" id="1218494"/>
    <lineage>
        <taxon>Bacteria</taxon>
        <taxon>Bacillati</taxon>
        <taxon>Bacillota</taxon>
        <taxon>Bacilli</taxon>
        <taxon>Lactobacillales</taxon>
        <taxon>Lactobacillaceae</taxon>
        <taxon>Lactobacillus</taxon>
    </lineage>
</organism>
<comment type="similarity">
    <text evidence="1">Belongs to the FGGY kinase family.</text>
</comment>
<proteinExistence type="inferred from homology"/>
<dbReference type="Proteomes" id="UP001164557">
    <property type="component" value="Chromosome"/>
</dbReference>
<gene>
    <name evidence="6" type="ORF">LDX53_01530</name>
</gene>
<dbReference type="GO" id="GO:0016301">
    <property type="term" value="F:kinase activity"/>
    <property type="evidence" value="ECO:0007669"/>
    <property type="project" value="UniProtKB-KW"/>
</dbReference>
<dbReference type="InterPro" id="IPR000577">
    <property type="entry name" value="Carb_kinase_FGGY"/>
</dbReference>
<keyword evidence="2" id="KW-0808">Transferase</keyword>
<evidence type="ECO:0000256" key="1">
    <source>
        <dbReference type="ARBA" id="ARBA00009156"/>
    </source>
</evidence>
<dbReference type="InterPro" id="IPR043129">
    <property type="entry name" value="ATPase_NBD"/>
</dbReference>
<dbReference type="Gene3D" id="3.30.420.40">
    <property type="match status" value="2"/>
</dbReference>
<evidence type="ECO:0000313" key="6">
    <source>
        <dbReference type="EMBL" id="UZX29946.1"/>
    </source>
</evidence>
<dbReference type="SUPFAM" id="SSF53067">
    <property type="entry name" value="Actin-like ATPase domain"/>
    <property type="match status" value="2"/>
</dbReference>
<reference evidence="6" key="1">
    <citation type="submission" date="2021-09" db="EMBL/GenBank/DDBJ databases">
        <title>Lactobacillus species from Apis mellifera, Switzerland.</title>
        <authorList>
            <person name="Pfister J."/>
            <person name="Brown A."/>
            <person name="Neumann P."/>
            <person name="Collaud A."/>
            <person name="Retschnig G."/>
            <person name="Perreten V."/>
        </authorList>
    </citation>
    <scope>NUCLEOTIDE SEQUENCE</scope>
    <source>
        <strain evidence="6">IBH002</strain>
    </source>
</reference>
<evidence type="ECO:0000256" key="2">
    <source>
        <dbReference type="ARBA" id="ARBA00022679"/>
    </source>
</evidence>
<dbReference type="Pfam" id="PF00370">
    <property type="entry name" value="FGGY_N"/>
    <property type="match status" value="1"/>
</dbReference>
<keyword evidence="3 6" id="KW-0418">Kinase</keyword>
<dbReference type="EMBL" id="CP084389">
    <property type="protein sequence ID" value="UZX29946.1"/>
    <property type="molecule type" value="Genomic_DNA"/>
</dbReference>
<dbReference type="Pfam" id="PF02782">
    <property type="entry name" value="FGGY_C"/>
    <property type="match status" value="1"/>
</dbReference>
<dbReference type="PIRSF" id="PIRSF000538">
    <property type="entry name" value="GlpK"/>
    <property type="match status" value="1"/>
</dbReference>
<name>A0AA47B4F0_9LACO</name>
<keyword evidence="7" id="KW-1185">Reference proteome</keyword>
<dbReference type="InterPro" id="IPR050406">
    <property type="entry name" value="FGGY_Carb_Kinase"/>
</dbReference>
<feature type="domain" description="Carbohydrate kinase FGGY N-terminal" evidence="4">
    <location>
        <begin position="4"/>
        <end position="250"/>
    </location>
</feature>
<sequence>MTKYLMGIDNGGTSTKAAIYDAAGNEIAKSTIYTEMLTPHEYWTERDMSELRAVNFQVIHDVLQKSKINPKDIAGVGMTGHGNGLYLIGKNGQFVRNGIISTDNRASAIVEKWLADKNYETAVRPRTYATIWSSQPAALLKWLDENEPEVYDKTEYVFMITDLVRYWLTGKAGFEISNASGTSLFNQDTEKLDEKVFEFFGIKKWLKKIPPLVDSTAECGKITAAVSKKTGLCEGTPVAGGLFDITASALSTGLVKHNQLSIVTGTWSINQYIDNKISVVKDLFMTSDYPIKDEYLLTEASPTSGSNLTWFTETFMKDHTQLLKIVNDEHSIYDYCSKLVAAVKPWESKLIFYPFIFGSNAGIANSSAGFIGASKDTSLAQFVNAVYEGVCFAHKAHVEKLLKINANVLSSPIRIAGGITNSQVWLQMFADIFQKPLELVNVKENGAMGAAMAAGVMSGLFTDFKAAAKSMVHISRTITPNPELAEVYQEKYDLYQKVVKDQSFVWNDIGNTQLETAN</sequence>
<dbReference type="RefSeq" id="WP_046326701.1">
    <property type="nucleotide sequence ID" value="NZ_CP084389.1"/>
</dbReference>
<dbReference type="CDD" id="cd07802">
    <property type="entry name" value="ASKHA_NBD_FGGY_EcLyxK-like"/>
    <property type="match status" value="1"/>
</dbReference>
<evidence type="ECO:0000259" key="5">
    <source>
        <dbReference type="Pfam" id="PF02782"/>
    </source>
</evidence>
<evidence type="ECO:0000259" key="4">
    <source>
        <dbReference type="Pfam" id="PF00370"/>
    </source>
</evidence>
<accession>A0AA47B4F0</accession>
<dbReference type="InterPro" id="IPR018484">
    <property type="entry name" value="FGGY_N"/>
</dbReference>
<evidence type="ECO:0000256" key="3">
    <source>
        <dbReference type="ARBA" id="ARBA00022777"/>
    </source>
</evidence>
<protein>
    <submittedName>
        <fullName evidence="6">Carbohydrate kinase</fullName>
    </submittedName>
</protein>
<evidence type="ECO:0000313" key="7">
    <source>
        <dbReference type="Proteomes" id="UP001164557"/>
    </source>
</evidence>